<evidence type="ECO:0000313" key="2">
    <source>
        <dbReference type="Proteomes" id="UP001652624"/>
    </source>
</evidence>
<dbReference type="GeneID" id="132532641"/>
<accession>A0ABM3VRI1</accession>
<keyword evidence="2" id="KW-1185">Reference proteome</keyword>
<name>A0ABM3VRI1_ERIEU</name>
<dbReference type="RefSeq" id="XP_060026940.1">
    <property type="nucleotide sequence ID" value="XM_060170957.1"/>
</dbReference>
<protein>
    <submittedName>
        <fullName evidence="3">Basic proline-rich protein-like</fullName>
    </submittedName>
</protein>
<evidence type="ECO:0000313" key="3">
    <source>
        <dbReference type="RefSeq" id="XP_060026940.1"/>
    </source>
</evidence>
<proteinExistence type="predicted"/>
<dbReference type="Proteomes" id="UP001652624">
    <property type="component" value="Chromosome 14"/>
</dbReference>
<organism evidence="2 3">
    <name type="scientific">Erinaceus europaeus</name>
    <name type="common">Western European hedgehog</name>
    <dbReference type="NCBI Taxonomy" id="9365"/>
    <lineage>
        <taxon>Eukaryota</taxon>
        <taxon>Metazoa</taxon>
        <taxon>Chordata</taxon>
        <taxon>Craniata</taxon>
        <taxon>Vertebrata</taxon>
        <taxon>Euteleostomi</taxon>
        <taxon>Mammalia</taxon>
        <taxon>Eutheria</taxon>
        <taxon>Laurasiatheria</taxon>
        <taxon>Eulipotyphla</taxon>
        <taxon>Erinaceidae</taxon>
        <taxon>Erinaceinae</taxon>
        <taxon>Erinaceus</taxon>
    </lineage>
</organism>
<reference evidence="3" key="1">
    <citation type="submission" date="2025-08" db="UniProtKB">
        <authorList>
            <consortium name="RefSeq"/>
        </authorList>
    </citation>
    <scope>IDENTIFICATION</scope>
</reference>
<sequence length="239" mass="25458">MRLYLRPSFPQKHHDRAGTGGRGPLGSPVRAHARVAGPPTGARLPVSGADDIGAEESDDKCPLSANEADDKWAGARAAPLRCNNRRWMARRPPPPYAGNRSPVGSARWEGPAPRRPPLTRGGRPRPGGPGPPGTKRPARPGHSACSSCPGAAPPPPSHVLPCHASSCHPHRGTHPPARISARTAMRTHAPQSCTHLQQPPRSWAWNVAVQQACLTHSCMCTAQGRPTPTPSDYSRLPTY</sequence>
<feature type="region of interest" description="Disordered" evidence="1">
    <location>
        <begin position="1"/>
        <end position="150"/>
    </location>
</feature>
<gene>
    <name evidence="3" type="primary">LOC132532641</name>
</gene>
<evidence type="ECO:0000256" key="1">
    <source>
        <dbReference type="SAM" id="MobiDB-lite"/>
    </source>
</evidence>
<feature type="compositionally biased region" description="Low complexity" evidence="1">
    <location>
        <begin position="140"/>
        <end position="150"/>
    </location>
</feature>